<dbReference type="SMART" id="SM00635">
    <property type="entry name" value="BID_2"/>
    <property type="match status" value="3"/>
</dbReference>
<dbReference type="InterPro" id="IPR009091">
    <property type="entry name" value="RCC1/BLIP-II"/>
</dbReference>
<dbReference type="SUPFAM" id="SSF50985">
    <property type="entry name" value="RCC1/BLIP-II"/>
    <property type="match status" value="1"/>
</dbReference>
<feature type="signal peptide" evidence="1">
    <location>
        <begin position="1"/>
        <end position="16"/>
    </location>
</feature>
<feature type="domain" description="BIG2" evidence="2">
    <location>
        <begin position="31"/>
        <end position="111"/>
    </location>
</feature>
<dbReference type="InterPro" id="IPR008964">
    <property type="entry name" value="Invasin/intimin_cell_adhesion"/>
</dbReference>
<accession>A0ABU9E521</accession>
<keyword evidence="4" id="KW-1185">Reference proteome</keyword>
<gene>
    <name evidence="3" type="ORF">WI372_02395</name>
</gene>
<dbReference type="Proteomes" id="UP001484239">
    <property type="component" value="Unassembled WGS sequence"/>
</dbReference>
<dbReference type="InterPro" id="IPR000408">
    <property type="entry name" value="Reg_chr_condens"/>
</dbReference>
<evidence type="ECO:0000313" key="4">
    <source>
        <dbReference type="Proteomes" id="UP001484239"/>
    </source>
</evidence>
<feature type="domain" description="BIG2" evidence="2">
    <location>
        <begin position="116"/>
        <end position="210"/>
    </location>
</feature>
<dbReference type="PROSITE" id="PS51257">
    <property type="entry name" value="PROKAR_LIPOPROTEIN"/>
    <property type="match status" value="1"/>
</dbReference>
<dbReference type="InterPro" id="IPR003343">
    <property type="entry name" value="Big_2"/>
</dbReference>
<evidence type="ECO:0000256" key="1">
    <source>
        <dbReference type="SAM" id="SignalP"/>
    </source>
</evidence>
<protein>
    <submittedName>
        <fullName evidence="3">Ig-like domain-containing protein</fullName>
    </submittedName>
</protein>
<feature type="domain" description="BIG2" evidence="2">
    <location>
        <begin position="215"/>
        <end position="292"/>
    </location>
</feature>
<reference evidence="3 4" key="1">
    <citation type="submission" date="2024-02" db="EMBL/GenBank/DDBJ databases">
        <title>A novel Gemmatimonadota bacterium.</title>
        <authorList>
            <person name="Du Z.-J."/>
            <person name="Ye Y.-Q."/>
        </authorList>
    </citation>
    <scope>NUCLEOTIDE SEQUENCE [LARGE SCALE GENOMIC DNA]</scope>
    <source>
        <strain evidence="3 4">DH-20</strain>
    </source>
</reference>
<dbReference type="SUPFAM" id="SSF49373">
    <property type="entry name" value="Invasin/intimin cell-adhesion fragments"/>
    <property type="match status" value="2"/>
</dbReference>
<dbReference type="Pfam" id="PF00415">
    <property type="entry name" value="RCC1"/>
    <property type="match status" value="4"/>
</dbReference>
<evidence type="ECO:0000313" key="3">
    <source>
        <dbReference type="EMBL" id="MEK9499830.1"/>
    </source>
</evidence>
<dbReference type="PANTHER" id="PTHR45982">
    <property type="entry name" value="REGULATOR OF CHROMOSOME CONDENSATION"/>
    <property type="match status" value="1"/>
</dbReference>
<sequence length="703" mass="70300">MRPRLLALAPSLLLLAACGGDSGTTPPQEEPITSVSVAPARDTILVDESITLQASARSAGGSGVSGATFTWTSTASAVASVDAQGRVTGAAPGTAEIRATTSGVSGVATIVVQPRPVTSITVTTSLDSLRVGEQRSVSATPFDDQGAEADVAVVWSSDDPAVASVETVSGAPGAFEPLALSTGAMITGVTPGSTVIRASVGSVEETIEVVVEAEPVATVEVVLPDLLRPGLGGSASAIARTAGGAEVTGCVITWSVADETVATIDGAGAVAAVGAGATDVTADADCGAAGQASGVGSLTVDPSRVVAVSTGRRFGCALVEDAAQTTRDLGAVYCWGANQHGQLGIGGFGDRSTPQRISFAGLLGGSASDADPARRAHEVLALGDEHACALDADGAAWCWGDNFNGQIGDGTNTDRPTPVKVTGVPPFQALTAGEEFSCGLTFQGAVWCWGDGSDGQLGNGSTASRTTPVQVAGGFEFTMIRATEDGVCGLVADGTALCWGENDRGAVGDGTLVNRSVPTAVLPPTGASTALAFSWIGSSSDSICGVEQGTGDTWCWGRNEEGQLGIGTTGGLRNRPVRVMGPASPFRVLSTSGDDDGLTICGIQDGGDGLSGPAFCWGDNGFGQLGDGTATDRNVPTPIATTESFVYIHSAQVHSCGVTSEWAVMCWGEDSRGQLGNGGPLSTEREPIFVAFPATAPFAGGGG</sequence>
<proteinExistence type="predicted"/>
<dbReference type="Gene3D" id="2.60.40.1080">
    <property type="match status" value="2"/>
</dbReference>
<dbReference type="PANTHER" id="PTHR45982:SF1">
    <property type="entry name" value="REGULATOR OF CHROMOSOME CONDENSATION"/>
    <property type="match status" value="1"/>
</dbReference>
<feature type="chain" id="PRO_5046473929" evidence="1">
    <location>
        <begin position="17"/>
        <end position="703"/>
    </location>
</feature>
<dbReference type="Gene3D" id="2.130.10.30">
    <property type="entry name" value="Regulator of chromosome condensation 1/beta-lactamase-inhibitor protein II"/>
    <property type="match status" value="2"/>
</dbReference>
<evidence type="ECO:0000259" key="2">
    <source>
        <dbReference type="SMART" id="SM00635"/>
    </source>
</evidence>
<name>A0ABU9E521_9BACT</name>
<dbReference type="RefSeq" id="WP_405278085.1">
    <property type="nucleotide sequence ID" value="NZ_JBBHLI010000001.1"/>
</dbReference>
<comment type="caution">
    <text evidence="3">The sequence shown here is derived from an EMBL/GenBank/DDBJ whole genome shotgun (WGS) entry which is preliminary data.</text>
</comment>
<dbReference type="Pfam" id="PF13540">
    <property type="entry name" value="RCC1_2"/>
    <property type="match status" value="1"/>
</dbReference>
<dbReference type="EMBL" id="JBBHLI010000001">
    <property type="protein sequence ID" value="MEK9499830.1"/>
    <property type="molecule type" value="Genomic_DNA"/>
</dbReference>
<organism evidence="3 4">
    <name type="scientific">Gaopeijia maritima</name>
    <dbReference type="NCBI Taxonomy" id="3119007"/>
    <lineage>
        <taxon>Bacteria</taxon>
        <taxon>Pseudomonadati</taxon>
        <taxon>Gemmatimonadota</taxon>
        <taxon>Longimicrobiia</taxon>
        <taxon>Gaopeijiales</taxon>
        <taxon>Gaopeijiaceae</taxon>
        <taxon>Gaopeijia</taxon>
    </lineage>
</organism>
<dbReference type="Pfam" id="PF02368">
    <property type="entry name" value="Big_2"/>
    <property type="match status" value="1"/>
</dbReference>
<dbReference type="InterPro" id="IPR051553">
    <property type="entry name" value="Ran_GTPase-activating"/>
</dbReference>
<keyword evidence="1" id="KW-0732">Signal</keyword>
<dbReference type="PROSITE" id="PS50012">
    <property type="entry name" value="RCC1_3"/>
    <property type="match status" value="5"/>
</dbReference>